<dbReference type="PANTHER" id="PTHR43667:SF1">
    <property type="entry name" value="CYCLOPROPANE-FATTY-ACYL-PHOSPHOLIPID SYNTHASE"/>
    <property type="match status" value="1"/>
</dbReference>
<dbReference type="GO" id="GO:0008610">
    <property type="term" value="P:lipid biosynthetic process"/>
    <property type="evidence" value="ECO:0007669"/>
    <property type="project" value="InterPro"/>
</dbReference>
<dbReference type="EMBL" id="LK995531">
    <property type="protein sequence ID" value="CED92097.1"/>
    <property type="molecule type" value="Genomic_DNA"/>
</dbReference>
<reference evidence="6" key="1">
    <citation type="submission" date="2014-07" db="EMBL/GenBank/DDBJ databases">
        <authorList>
            <person name="Zhang J.E."/>
            <person name="Yang H."/>
            <person name="Guo J."/>
            <person name="Deng Z."/>
            <person name="Luo H."/>
            <person name="Luo M."/>
            <person name="Zhao B."/>
        </authorList>
    </citation>
    <scope>NUCLEOTIDE SEQUENCE</scope>
    <source>
        <strain evidence="6">AM4</strain>
    </source>
</reference>
<dbReference type="PANTHER" id="PTHR43667">
    <property type="entry name" value="CYCLOPROPANE-FATTY-ACYL-PHOSPHOLIPID SYNTHASE"/>
    <property type="match status" value="1"/>
</dbReference>
<dbReference type="Gene3D" id="3.40.50.150">
    <property type="entry name" value="Vaccinia Virus protein VP39"/>
    <property type="match status" value="1"/>
</dbReference>
<proteinExistence type="inferred from homology"/>
<protein>
    <submittedName>
        <fullName evidence="6">Cyclopropane mycolic acid synthase 2</fullName>
    </submittedName>
</protein>
<dbReference type="InterPro" id="IPR050723">
    <property type="entry name" value="CFA/CMAS"/>
</dbReference>
<keyword evidence="4" id="KW-0949">S-adenosyl-L-methionine</keyword>
<keyword evidence="5" id="KW-0443">Lipid metabolism</keyword>
<sequence>MTRNGTSTPTVADMVKAVTTPPLPLRITAYDGSAVGPRDAGLELHVKSPRALNYLVTAPGDLGLARAYITGELIASGVEPGNPYAAFDSLQACKEHLRRPTPAGMRTISRLLRHEGLHRPEVPEIETPPAWRRALAGARPHTETADKDSVSSHYDRSNRFYSLVLGPSMTYTCALFDSPDTSLEDAQRRKINLVLDKLDLAAGQRLLDIGCGWGSVLVAAARRGIRAIGVTLSEPQARWANAWLAREGLDDLAQARVMDYREVPERDFDGICSLGMMEHVGVRHYDEYFRTMFSLLRPGGRLLNHQITRRDANQRNGAGAFVGRYIFPDGELAAPGVVMTHLHDAGLEIVHAENLRQHYALTLEHWCRNLQAHWDEAVESGGSQTALLWGLYMAGARWNFERNNIQIHQFLAVRPGEDAGGHWYPLRPWWDA</sequence>
<dbReference type="SUPFAM" id="SSF53335">
    <property type="entry name" value="S-adenosyl-L-methionine-dependent methyltransferases"/>
    <property type="match status" value="1"/>
</dbReference>
<name>A0A1L7RDL7_9ACTO</name>
<evidence type="ECO:0000313" key="6">
    <source>
        <dbReference type="EMBL" id="CED92097.1"/>
    </source>
</evidence>
<accession>A0A1L7RDL7</accession>
<keyword evidence="2" id="KW-0489">Methyltransferase</keyword>
<dbReference type="GO" id="GO:0032259">
    <property type="term" value="P:methylation"/>
    <property type="evidence" value="ECO:0007669"/>
    <property type="project" value="UniProtKB-KW"/>
</dbReference>
<dbReference type="CDD" id="cd02440">
    <property type="entry name" value="AdoMet_MTases"/>
    <property type="match status" value="1"/>
</dbReference>
<evidence type="ECO:0000256" key="4">
    <source>
        <dbReference type="ARBA" id="ARBA00022691"/>
    </source>
</evidence>
<keyword evidence="3" id="KW-0808">Transferase</keyword>
<evidence type="ECO:0000256" key="1">
    <source>
        <dbReference type="ARBA" id="ARBA00010815"/>
    </source>
</evidence>
<gene>
    <name evidence="6" type="ORF">AAM4_2265</name>
</gene>
<organism evidence="6">
    <name type="scientific">Actinomyces succiniciruminis</name>
    <dbReference type="NCBI Taxonomy" id="1522002"/>
    <lineage>
        <taxon>Bacteria</taxon>
        <taxon>Bacillati</taxon>
        <taxon>Actinomycetota</taxon>
        <taxon>Actinomycetes</taxon>
        <taxon>Actinomycetales</taxon>
        <taxon>Actinomycetaceae</taxon>
        <taxon>Actinomyces</taxon>
    </lineage>
</organism>
<dbReference type="InterPro" id="IPR029063">
    <property type="entry name" value="SAM-dependent_MTases_sf"/>
</dbReference>
<comment type="similarity">
    <text evidence="1">Belongs to the CFA/CMAS family.</text>
</comment>
<dbReference type="InterPro" id="IPR003333">
    <property type="entry name" value="CMAS"/>
</dbReference>
<dbReference type="AlphaFoldDB" id="A0A1L7RDL7"/>
<dbReference type="GO" id="GO:0008168">
    <property type="term" value="F:methyltransferase activity"/>
    <property type="evidence" value="ECO:0007669"/>
    <property type="project" value="UniProtKB-KW"/>
</dbReference>
<evidence type="ECO:0000256" key="2">
    <source>
        <dbReference type="ARBA" id="ARBA00022603"/>
    </source>
</evidence>
<dbReference type="PIRSF" id="PIRSF003085">
    <property type="entry name" value="CMAS"/>
    <property type="match status" value="1"/>
</dbReference>
<evidence type="ECO:0000256" key="5">
    <source>
        <dbReference type="ARBA" id="ARBA00023098"/>
    </source>
</evidence>
<dbReference type="Pfam" id="PF02353">
    <property type="entry name" value="CMAS"/>
    <property type="match status" value="1"/>
</dbReference>
<evidence type="ECO:0000256" key="3">
    <source>
        <dbReference type="ARBA" id="ARBA00022679"/>
    </source>
</evidence>